<reference evidence="1 2" key="1">
    <citation type="submission" date="2015-01" db="EMBL/GenBank/DDBJ databases">
        <title>Genome sequence of bacillus megaterium Q3.</title>
        <authorList>
            <person name="Wang Y."/>
            <person name="Luo K."/>
            <person name="Bai L."/>
            <person name="Luo F."/>
        </authorList>
    </citation>
    <scope>NUCLEOTIDE SEQUENCE [LARGE SCALE GENOMIC DNA]</scope>
    <source>
        <strain evidence="1 2">Q3</strain>
    </source>
</reference>
<evidence type="ECO:0000313" key="2">
    <source>
        <dbReference type="Proteomes" id="UP000036410"/>
    </source>
</evidence>
<protein>
    <submittedName>
        <fullName evidence="1">Uncharacterized protein</fullName>
    </submittedName>
</protein>
<name>A0A806TIM3_PRIMG</name>
<dbReference type="GeneID" id="48013679"/>
<proteinExistence type="predicted"/>
<gene>
    <name evidence="1" type="ORF">AS52_03189</name>
</gene>
<accession>A0A806TIM3</accession>
<sequence>MEYTAKQFTPQLEKHIHKVERSMQELLKSIYEQYKEAFEKKGMEISVDVIREGENPFHPGYHATIQVGILEKDEFLDGLFIPIWHCVRTFLGIRSSKKLPGSKITGELMEETEEEITKEVVAYLDMQLED</sequence>
<organism evidence="1 2">
    <name type="scientific">Priestia megaterium Q3</name>
    <dbReference type="NCBI Taxonomy" id="1452722"/>
    <lineage>
        <taxon>Bacteria</taxon>
        <taxon>Bacillati</taxon>
        <taxon>Bacillota</taxon>
        <taxon>Bacilli</taxon>
        <taxon>Bacillales</taxon>
        <taxon>Bacillaceae</taxon>
        <taxon>Priestia</taxon>
    </lineage>
</organism>
<dbReference type="EMBL" id="CP010586">
    <property type="protein sequence ID" value="AKP78150.1"/>
    <property type="molecule type" value="Genomic_DNA"/>
</dbReference>
<dbReference type="RefSeq" id="WP_028414388.1">
    <property type="nucleotide sequence ID" value="NZ_CP010586.1"/>
</dbReference>
<dbReference type="Proteomes" id="UP000036410">
    <property type="component" value="Chromosome"/>
</dbReference>
<dbReference type="AlphaFoldDB" id="A0A806TIM3"/>
<evidence type="ECO:0000313" key="1">
    <source>
        <dbReference type="EMBL" id="AKP78150.1"/>
    </source>
</evidence>